<keyword evidence="3" id="KW-1185">Reference proteome</keyword>
<sequence length="406" mass="46796">MAGVLGNERIASLKRYVMALDNLMPHTQVQSQTPSVTTVAPQCERLLGRSAKPEFSFAVLESIKKDCFLQCAYRNYLTGTCTLNNICKDKDFFFVDTREREETRVMLKMHEVTEDPYLFLCTPMMHRTWWFHSAFNCENDRLFDSQDEHVKCLDELRESAIMNNIPDGGTAGLQRSMAGSYSPLLFMPCIVLVAIIGDDVFLLWISRFCNHYHKYLHERHYSILLRALFAFWLAFRVLQTGPADQDNWTLTSMSRTISCVLMILDFIFGDVMGAFNIHKRGVKFEILKRLPGRLYVCREVITWPKDNQRASTDREFSCGAVIGQDIYRDYAVKQRKDIKLLCDVQGMICWLQPITRHDLHALMYCGDVPLPIPVYSTATFNVELQLATDSTARIDAYGKARRRAVK</sequence>
<accession>A0A7J6MXN0</accession>
<keyword evidence="1" id="KW-0812">Transmembrane</keyword>
<dbReference type="Proteomes" id="UP000591131">
    <property type="component" value="Unassembled WGS sequence"/>
</dbReference>
<feature type="transmembrane region" description="Helical" evidence="1">
    <location>
        <begin position="218"/>
        <end position="235"/>
    </location>
</feature>
<protein>
    <submittedName>
        <fullName evidence="2">Uncharacterized protein</fullName>
    </submittedName>
</protein>
<dbReference type="EMBL" id="JAAPAO010000044">
    <property type="protein sequence ID" value="KAF4675661.1"/>
    <property type="molecule type" value="Genomic_DNA"/>
</dbReference>
<evidence type="ECO:0000256" key="1">
    <source>
        <dbReference type="SAM" id="Phobius"/>
    </source>
</evidence>
<comment type="caution">
    <text evidence="2">The sequence shown here is derived from an EMBL/GenBank/DDBJ whole genome shotgun (WGS) entry which is preliminary data.</text>
</comment>
<feature type="transmembrane region" description="Helical" evidence="1">
    <location>
        <begin position="184"/>
        <end position="206"/>
    </location>
</feature>
<feature type="transmembrane region" description="Helical" evidence="1">
    <location>
        <begin position="255"/>
        <end position="277"/>
    </location>
</feature>
<keyword evidence="1" id="KW-0472">Membrane</keyword>
<proteinExistence type="predicted"/>
<gene>
    <name evidence="2" type="ORF">FOL47_007433</name>
</gene>
<organism evidence="2 3">
    <name type="scientific">Perkinsus chesapeaki</name>
    <name type="common">Clam parasite</name>
    <name type="synonym">Perkinsus andrewsi</name>
    <dbReference type="NCBI Taxonomy" id="330153"/>
    <lineage>
        <taxon>Eukaryota</taxon>
        <taxon>Sar</taxon>
        <taxon>Alveolata</taxon>
        <taxon>Perkinsozoa</taxon>
        <taxon>Perkinsea</taxon>
        <taxon>Perkinsida</taxon>
        <taxon>Perkinsidae</taxon>
        <taxon>Perkinsus</taxon>
    </lineage>
</organism>
<keyword evidence="1" id="KW-1133">Transmembrane helix</keyword>
<evidence type="ECO:0000313" key="2">
    <source>
        <dbReference type="EMBL" id="KAF4675661.1"/>
    </source>
</evidence>
<reference evidence="2 3" key="1">
    <citation type="submission" date="2020-04" db="EMBL/GenBank/DDBJ databases">
        <title>Perkinsus chesapeaki whole genome sequence.</title>
        <authorList>
            <person name="Bogema D.R."/>
        </authorList>
    </citation>
    <scope>NUCLEOTIDE SEQUENCE [LARGE SCALE GENOMIC DNA]</scope>
    <source>
        <strain evidence="2">ATCC PRA-425</strain>
    </source>
</reference>
<name>A0A7J6MXN0_PERCH</name>
<evidence type="ECO:0000313" key="3">
    <source>
        <dbReference type="Proteomes" id="UP000591131"/>
    </source>
</evidence>
<dbReference type="AlphaFoldDB" id="A0A7J6MXN0"/>